<accession>A0ABY7BF96</accession>
<dbReference type="EMBL" id="CP113864">
    <property type="protein sequence ID" value="WAM31482.1"/>
    <property type="molecule type" value="Genomic_DNA"/>
</dbReference>
<protein>
    <submittedName>
        <fullName evidence="2">Uncharacterized protein</fullName>
    </submittedName>
</protein>
<name>A0ABY7BF96_9FIRM</name>
<evidence type="ECO:0000256" key="1">
    <source>
        <dbReference type="SAM" id="MobiDB-lite"/>
    </source>
</evidence>
<keyword evidence="3" id="KW-1185">Reference proteome</keyword>
<feature type="region of interest" description="Disordered" evidence="1">
    <location>
        <begin position="1"/>
        <end position="22"/>
    </location>
</feature>
<dbReference type="RefSeq" id="WP_157841372.1">
    <property type="nucleotide sequence ID" value="NZ_CP113864.1"/>
</dbReference>
<evidence type="ECO:0000313" key="3">
    <source>
        <dbReference type="Proteomes" id="UP001164745"/>
    </source>
</evidence>
<reference evidence="2" key="1">
    <citation type="submission" date="2022-12" db="EMBL/GenBank/DDBJ databases">
        <authorList>
            <person name="Bing R.G."/>
            <person name="Willard D.J."/>
            <person name="Manesh M.J.H."/>
            <person name="Laemthong T."/>
            <person name="Crosby J.R."/>
            <person name="Kelly R.M."/>
        </authorList>
    </citation>
    <scope>NUCLEOTIDE SEQUENCE</scope>
    <source>
        <strain evidence="2">DSM 8991</strain>
    </source>
</reference>
<organism evidence="2 3">
    <name type="scientific">Caldicellulosiruptor naganoensis</name>
    <dbReference type="NCBI Taxonomy" id="29324"/>
    <lineage>
        <taxon>Bacteria</taxon>
        <taxon>Bacillati</taxon>
        <taxon>Bacillota</taxon>
        <taxon>Bacillota incertae sedis</taxon>
        <taxon>Caldicellulosiruptorales</taxon>
        <taxon>Caldicellulosiruptoraceae</taxon>
        <taxon>Caldicellulosiruptor</taxon>
    </lineage>
</organism>
<proteinExistence type="predicted"/>
<evidence type="ECO:0000313" key="2">
    <source>
        <dbReference type="EMBL" id="WAM31482.1"/>
    </source>
</evidence>
<gene>
    <name evidence="2" type="ORF">OTJ99_002365</name>
</gene>
<feature type="compositionally biased region" description="Basic and acidic residues" evidence="1">
    <location>
        <begin position="10"/>
        <end position="22"/>
    </location>
</feature>
<dbReference type="Proteomes" id="UP001164745">
    <property type="component" value="Chromosome"/>
</dbReference>
<sequence>MSNLQEEDEKYGSNREDYDDKNEEAIFRKEFVGILNNKKQNKNKASCKKYNDS</sequence>